<proteinExistence type="predicted"/>
<keyword evidence="2" id="KW-0812">Transmembrane</keyword>
<feature type="compositionally biased region" description="Polar residues" evidence="1">
    <location>
        <begin position="299"/>
        <end position="313"/>
    </location>
</feature>
<feature type="region of interest" description="Disordered" evidence="1">
    <location>
        <begin position="61"/>
        <end position="204"/>
    </location>
</feature>
<sequence>MWCPHCQSETNAVGSGLSEKLRCESCGKAFISSKPSDSSIRQARDIIARWSSDDLLDRITSLPDIPAMPKPHFAIEQREQHGERSAENNEQRASDVNPSGKQTQADGPAPPAAEPTATDEQNNSVDDQQDSTQGLMEESDRISDEPTRDQQITDDSPAMAPVASTNEDTAPKTDAAIEQTPVVSTPRKPEETQEPVANTSATAKSALSVEELSQQFGLTAAQPKFFPASAPHNAAKTADATESAPEPDQKPAEPISPPPQQESNTPVAAEESELAEVPEASEEKADTALQIAAPDEPETSQAEVSQPESSQPELQDDTPEDTSSAPSTIQPEPVVVPLVQKQRRTQRRVPQRRQQQPRRSTETNSDKGPATVSRKLRVDSNSELEPETTDDEAQSVSGSRIQSNSPTGGRRFRIDDSEDVQQTLGTSDGRTRTDSRHRDRFIDEAHDTALRGPHFQVTAPKRSNMTSLTGQFLAYLGVLGLTIGTAMVIYGHFGGYSEYTPTGWLVTTVAQMMLFLGVINLVSGGIEQNNDDVSARINNLGEQLMRIEYVTEQALRGPKISAHRYADPSAPIERSERETVTVGKRTS</sequence>
<keyword evidence="2" id="KW-1133">Transmembrane helix</keyword>
<evidence type="ECO:0000313" key="4">
    <source>
        <dbReference type="Proteomes" id="UP000187735"/>
    </source>
</evidence>
<feature type="compositionally biased region" description="Polar residues" evidence="1">
    <location>
        <begin position="394"/>
        <end position="407"/>
    </location>
</feature>
<evidence type="ECO:0000256" key="1">
    <source>
        <dbReference type="SAM" id="MobiDB-lite"/>
    </source>
</evidence>
<dbReference type="Proteomes" id="UP000187735">
    <property type="component" value="Chromosome"/>
</dbReference>
<feature type="compositionally biased region" description="Basic and acidic residues" evidence="1">
    <location>
        <begin position="138"/>
        <end position="148"/>
    </location>
</feature>
<feature type="compositionally biased region" description="Basic residues" evidence="1">
    <location>
        <begin position="341"/>
        <end position="351"/>
    </location>
</feature>
<dbReference type="OrthoDB" id="210138at2"/>
<feature type="compositionally biased region" description="Polar residues" evidence="1">
    <location>
        <begin position="121"/>
        <end position="134"/>
    </location>
</feature>
<keyword evidence="4" id="KW-1185">Reference proteome</keyword>
<evidence type="ECO:0000256" key="2">
    <source>
        <dbReference type="SAM" id="Phobius"/>
    </source>
</evidence>
<feature type="region of interest" description="Disordered" evidence="1">
    <location>
        <begin position="223"/>
        <end position="437"/>
    </location>
</feature>
<dbReference type="EMBL" id="CP017641">
    <property type="protein sequence ID" value="APZ93962.1"/>
    <property type="molecule type" value="Genomic_DNA"/>
</dbReference>
<dbReference type="AlphaFoldDB" id="A0A1P8WIR5"/>
<feature type="compositionally biased region" description="Acidic residues" evidence="1">
    <location>
        <begin position="270"/>
        <end position="280"/>
    </location>
</feature>
<dbReference type="KEGG" id="fmr:Fuma_03580"/>
<name>A0A1P8WIR5_9PLAN</name>
<reference evidence="3 4" key="1">
    <citation type="journal article" date="2016" name="Front. Microbiol.">
        <title>Fuerstia marisgermanicae gen. nov., sp. nov., an Unusual Member of the Phylum Planctomycetes from the German Wadden Sea.</title>
        <authorList>
            <person name="Kohn T."/>
            <person name="Heuer A."/>
            <person name="Jogler M."/>
            <person name="Vollmers J."/>
            <person name="Boedeker C."/>
            <person name="Bunk B."/>
            <person name="Rast P."/>
            <person name="Borchert D."/>
            <person name="Glockner I."/>
            <person name="Freese H.M."/>
            <person name="Klenk H.P."/>
            <person name="Overmann J."/>
            <person name="Kaster A.K."/>
            <person name="Rohde M."/>
            <person name="Wiegand S."/>
            <person name="Jogler C."/>
        </authorList>
    </citation>
    <scope>NUCLEOTIDE SEQUENCE [LARGE SCALE GENOMIC DNA]</scope>
    <source>
        <strain evidence="3 4">NH11</strain>
    </source>
</reference>
<feature type="compositionally biased region" description="Basic and acidic residues" evidence="1">
    <location>
        <begin position="73"/>
        <end position="93"/>
    </location>
</feature>
<feature type="transmembrane region" description="Helical" evidence="2">
    <location>
        <begin position="472"/>
        <end position="491"/>
    </location>
</feature>
<keyword evidence="2" id="KW-0472">Membrane</keyword>
<feature type="compositionally biased region" description="Polar residues" evidence="1">
    <location>
        <begin position="195"/>
        <end position="204"/>
    </location>
</feature>
<feature type="compositionally biased region" description="Acidic residues" evidence="1">
    <location>
        <begin position="382"/>
        <end position="393"/>
    </location>
</feature>
<organism evidence="3 4">
    <name type="scientific">Fuerstiella marisgermanici</name>
    <dbReference type="NCBI Taxonomy" id="1891926"/>
    <lineage>
        <taxon>Bacteria</taxon>
        <taxon>Pseudomonadati</taxon>
        <taxon>Planctomycetota</taxon>
        <taxon>Planctomycetia</taxon>
        <taxon>Planctomycetales</taxon>
        <taxon>Planctomycetaceae</taxon>
        <taxon>Fuerstiella</taxon>
    </lineage>
</organism>
<feature type="region of interest" description="Disordered" evidence="1">
    <location>
        <begin position="565"/>
        <end position="587"/>
    </location>
</feature>
<accession>A0A1P8WIR5</accession>
<evidence type="ECO:0000313" key="3">
    <source>
        <dbReference type="EMBL" id="APZ93962.1"/>
    </source>
</evidence>
<dbReference type="RefSeq" id="WP_145944239.1">
    <property type="nucleotide sequence ID" value="NZ_CP017641.1"/>
</dbReference>
<feature type="transmembrane region" description="Helical" evidence="2">
    <location>
        <begin position="503"/>
        <end position="522"/>
    </location>
</feature>
<feature type="compositionally biased region" description="Polar residues" evidence="1">
    <location>
        <begin position="94"/>
        <end position="104"/>
    </location>
</feature>
<feature type="compositionally biased region" description="Polar residues" evidence="1">
    <location>
        <begin position="321"/>
        <end position="330"/>
    </location>
</feature>
<gene>
    <name evidence="3" type="ORF">Fuma_03580</name>
</gene>
<protein>
    <submittedName>
        <fullName evidence="3">Uncharacterized protein</fullName>
    </submittedName>
</protein>